<dbReference type="InterPro" id="IPR013786">
    <property type="entry name" value="AcylCoA_DH/ox_N"/>
</dbReference>
<dbReference type="InterPro" id="IPR036250">
    <property type="entry name" value="AcylCo_DH-like_C"/>
</dbReference>
<dbReference type="InterPro" id="IPR037069">
    <property type="entry name" value="AcylCoA_DH/ox_N_sf"/>
</dbReference>
<evidence type="ECO:0000259" key="9">
    <source>
        <dbReference type="Pfam" id="PF02771"/>
    </source>
</evidence>
<reference evidence="10 11" key="1">
    <citation type="submission" date="2021-01" db="EMBL/GenBank/DDBJ databases">
        <title>Whole genome shotgun sequence of Plantactinospora mayteni NBRC 109088.</title>
        <authorList>
            <person name="Komaki H."/>
            <person name="Tamura T."/>
        </authorList>
    </citation>
    <scope>NUCLEOTIDE SEQUENCE [LARGE SCALE GENOMIC DNA]</scope>
    <source>
        <strain evidence="10 11">NBRC 109088</strain>
    </source>
</reference>
<dbReference type="Pfam" id="PF02771">
    <property type="entry name" value="Acyl-CoA_dh_N"/>
    <property type="match status" value="1"/>
</dbReference>
<evidence type="ECO:0000259" key="7">
    <source>
        <dbReference type="Pfam" id="PF00441"/>
    </source>
</evidence>
<dbReference type="Proteomes" id="UP000621500">
    <property type="component" value="Unassembled WGS sequence"/>
</dbReference>
<dbReference type="Gene3D" id="1.10.540.10">
    <property type="entry name" value="Acyl-CoA dehydrogenase/oxidase, N-terminal domain"/>
    <property type="match status" value="1"/>
</dbReference>
<name>A0ABQ4EH01_9ACTN</name>
<dbReference type="InterPro" id="IPR052161">
    <property type="entry name" value="Mycobact_Acyl-CoA_DH"/>
</dbReference>
<dbReference type="PANTHER" id="PTHR43292:SF4">
    <property type="entry name" value="ACYL-COA DEHYDROGENASE FADE34"/>
    <property type="match status" value="1"/>
</dbReference>
<dbReference type="InterPro" id="IPR009075">
    <property type="entry name" value="AcylCo_DH/oxidase_C"/>
</dbReference>
<dbReference type="Pfam" id="PF00441">
    <property type="entry name" value="Acyl-CoA_dh_1"/>
    <property type="match status" value="1"/>
</dbReference>
<keyword evidence="11" id="KW-1185">Reference proteome</keyword>
<protein>
    <recommendedName>
        <fullName evidence="12">Acyl-CoA dehydrogenase</fullName>
    </recommendedName>
</protein>
<dbReference type="SUPFAM" id="SSF47203">
    <property type="entry name" value="Acyl-CoA dehydrogenase C-terminal domain-like"/>
    <property type="match status" value="1"/>
</dbReference>
<keyword evidence="4 6" id="KW-0274">FAD</keyword>
<sequence>MDFGFDPHQSRLRARIRAVLATPGVRRAIDDLAAGTGEPDERPLYRAIGAAGVLAPDWPAEFGGLGGGPMSLAVVAEELSRAGVPDTLHINTVQIVGSVLRAIGAADQQRRWLPRFAAGERFACVLYTEPEAGSDLAALTTRAEPAPGGYLVSGTKIYSLKAALCDVALAAVRTGDPGSRYDGITLVLIDLHAPGVRVARMPSLADEHFHRVELDAVFVPESDVLGEPGAGWAALTTALAMERTGLDYALKAARWYDTARAALTPGDAADSLADLGRHGARADAARLLAWAALARLEEDRFDPVFAAMAKLHTSESAAAVAEWGAALHGAAAAPATGRARCLESAWREAPGLTISAGVSEVMLELIAGSLSGSAR</sequence>
<comment type="similarity">
    <text evidence="2 6">Belongs to the acyl-CoA dehydrogenase family.</text>
</comment>
<evidence type="ECO:0000313" key="10">
    <source>
        <dbReference type="EMBL" id="GIG94004.1"/>
    </source>
</evidence>
<dbReference type="InterPro" id="IPR009100">
    <property type="entry name" value="AcylCoA_DH/oxidase_NM_dom_sf"/>
</dbReference>
<evidence type="ECO:0000256" key="2">
    <source>
        <dbReference type="ARBA" id="ARBA00009347"/>
    </source>
</evidence>
<proteinExistence type="inferred from homology"/>
<dbReference type="RefSeq" id="WP_203855669.1">
    <property type="nucleotide sequence ID" value="NZ_BAAAZQ010000002.1"/>
</dbReference>
<evidence type="ECO:0000256" key="6">
    <source>
        <dbReference type="RuleBase" id="RU362125"/>
    </source>
</evidence>
<comment type="caution">
    <text evidence="10">The sequence shown here is derived from an EMBL/GenBank/DDBJ whole genome shotgun (WGS) entry which is preliminary data.</text>
</comment>
<keyword evidence="5 6" id="KW-0560">Oxidoreductase</keyword>
<evidence type="ECO:0000256" key="1">
    <source>
        <dbReference type="ARBA" id="ARBA00001974"/>
    </source>
</evidence>
<evidence type="ECO:0008006" key="12">
    <source>
        <dbReference type="Google" id="ProtNLM"/>
    </source>
</evidence>
<dbReference type="EMBL" id="BONX01000003">
    <property type="protein sequence ID" value="GIG94004.1"/>
    <property type="molecule type" value="Genomic_DNA"/>
</dbReference>
<evidence type="ECO:0000313" key="11">
    <source>
        <dbReference type="Proteomes" id="UP000621500"/>
    </source>
</evidence>
<dbReference type="InterPro" id="IPR006091">
    <property type="entry name" value="Acyl-CoA_Oxase/DH_mid-dom"/>
</dbReference>
<evidence type="ECO:0000256" key="5">
    <source>
        <dbReference type="ARBA" id="ARBA00023002"/>
    </source>
</evidence>
<feature type="domain" description="Acyl-CoA oxidase/dehydrogenase middle" evidence="8">
    <location>
        <begin position="124"/>
        <end position="202"/>
    </location>
</feature>
<gene>
    <name evidence="10" type="ORF">Pma05_05770</name>
</gene>
<feature type="domain" description="Acyl-CoA dehydrogenase/oxidase N-terminal" evidence="9">
    <location>
        <begin position="8"/>
        <end position="120"/>
    </location>
</feature>
<evidence type="ECO:0000256" key="3">
    <source>
        <dbReference type="ARBA" id="ARBA00022630"/>
    </source>
</evidence>
<evidence type="ECO:0000259" key="8">
    <source>
        <dbReference type="Pfam" id="PF02770"/>
    </source>
</evidence>
<evidence type="ECO:0000256" key="4">
    <source>
        <dbReference type="ARBA" id="ARBA00022827"/>
    </source>
</evidence>
<comment type="cofactor">
    <cofactor evidence="1 6">
        <name>FAD</name>
        <dbReference type="ChEBI" id="CHEBI:57692"/>
    </cofactor>
</comment>
<accession>A0ABQ4EH01</accession>
<dbReference type="Gene3D" id="2.40.110.10">
    <property type="entry name" value="Butyryl-CoA Dehydrogenase, subunit A, domain 2"/>
    <property type="match status" value="1"/>
</dbReference>
<keyword evidence="3 6" id="KW-0285">Flavoprotein</keyword>
<dbReference type="PANTHER" id="PTHR43292">
    <property type="entry name" value="ACYL-COA DEHYDROGENASE"/>
    <property type="match status" value="1"/>
</dbReference>
<dbReference type="Gene3D" id="1.20.140.10">
    <property type="entry name" value="Butyryl-CoA Dehydrogenase, subunit A, domain 3"/>
    <property type="match status" value="1"/>
</dbReference>
<feature type="domain" description="Acyl-CoA dehydrogenase/oxidase C-terminal" evidence="7">
    <location>
        <begin position="229"/>
        <end position="369"/>
    </location>
</feature>
<dbReference type="Pfam" id="PF02770">
    <property type="entry name" value="Acyl-CoA_dh_M"/>
    <property type="match status" value="1"/>
</dbReference>
<organism evidence="10 11">
    <name type="scientific">Plantactinospora mayteni</name>
    <dbReference type="NCBI Taxonomy" id="566021"/>
    <lineage>
        <taxon>Bacteria</taxon>
        <taxon>Bacillati</taxon>
        <taxon>Actinomycetota</taxon>
        <taxon>Actinomycetes</taxon>
        <taxon>Micromonosporales</taxon>
        <taxon>Micromonosporaceae</taxon>
        <taxon>Plantactinospora</taxon>
    </lineage>
</organism>
<dbReference type="SUPFAM" id="SSF56645">
    <property type="entry name" value="Acyl-CoA dehydrogenase NM domain-like"/>
    <property type="match status" value="1"/>
</dbReference>
<dbReference type="InterPro" id="IPR046373">
    <property type="entry name" value="Acyl-CoA_Oxase/DH_mid-dom_sf"/>
</dbReference>